<evidence type="ECO:0000313" key="3">
    <source>
        <dbReference type="Proteomes" id="UP001156102"/>
    </source>
</evidence>
<dbReference type="RefSeq" id="WP_254759807.1">
    <property type="nucleotide sequence ID" value="NZ_JANCLT010000008.1"/>
</dbReference>
<gene>
    <name evidence="2" type="ORF">NK662_15275</name>
</gene>
<accession>A0AA41X6T9</accession>
<dbReference type="InterPro" id="IPR018961">
    <property type="entry name" value="DnaJ_homolog_subfam-C_membr-28"/>
</dbReference>
<name>A0AA41X6T9_9BACI</name>
<evidence type="ECO:0000313" key="2">
    <source>
        <dbReference type="EMBL" id="MCP8969887.1"/>
    </source>
</evidence>
<keyword evidence="3" id="KW-1185">Reference proteome</keyword>
<dbReference type="InterPro" id="IPR052573">
    <property type="entry name" value="DnaJ_C_subfamily_28"/>
</dbReference>
<protein>
    <submittedName>
        <fullName evidence="2">DUF1992 domain-containing protein</fullName>
    </submittedName>
</protein>
<dbReference type="PANTHER" id="PTHR39158:SF1">
    <property type="entry name" value="DNAJ HOMOLOG SUBFAMILY C MEMBER 28"/>
    <property type="match status" value="1"/>
</dbReference>
<dbReference type="Proteomes" id="UP001156102">
    <property type="component" value="Unassembled WGS sequence"/>
</dbReference>
<feature type="domain" description="DnaJ homologue subfamily C member 28 conserved" evidence="1">
    <location>
        <begin position="7"/>
        <end position="73"/>
    </location>
</feature>
<comment type="caution">
    <text evidence="2">The sequence shown here is derived from an EMBL/GenBank/DDBJ whole genome shotgun (WGS) entry which is preliminary data.</text>
</comment>
<dbReference type="Pfam" id="PF09350">
    <property type="entry name" value="DJC28_CD"/>
    <property type="match status" value="1"/>
</dbReference>
<dbReference type="AlphaFoldDB" id="A0AA41X6T9"/>
<evidence type="ECO:0000259" key="1">
    <source>
        <dbReference type="Pfam" id="PF09350"/>
    </source>
</evidence>
<proteinExistence type="predicted"/>
<reference evidence="2" key="1">
    <citation type="submission" date="2022-07" db="EMBL/GenBank/DDBJ databases">
        <authorList>
            <person name="Li W.-J."/>
            <person name="Deng Q.-Q."/>
        </authorList>
    </citation>
    <scope>NUCLEOTIDE SEQUENCE</scope>
    <source>
        <strain evidence="2">SYSU M60031</strain>
    </source>
</reference>
<dbReference type="PANTHER" id="PTHR39158">
    <property type="entry name" value="OS08G0560600 PROTEIN"/>
    <property type="match status" value="1"/>
</dbReference>
<sequence>MDVFFTIAEEHIKKAVAKGDFENLPGKGRPLELEDLSGVPEELRMGYKILKNARILPEELQLKKDMLTLSDLLACCQDETEKERLQQELNAKTLRFHQAMEKRKIKDSGAYGAYREKLLRRLH</sequence>
<dbReference type="EMBL" id="JANCLT010000008">
    <property type="protein sequence ID" value="MCP8969887.1"/>
    <property type="molecule type" value="Genomic_DNA"/>
</dbReference>
<organism evidence="2 3">
    <name type="scientific">Ectobacillus ponti</name>
    <dbReference type="NCBI Taxonomy" id="2961894"/>
    <lineage>
        <taxon>Bacteria</taxon>
        <taxon>Bacillati</taxon>
        <taxon>Bacillota</taxon>
        <taxon>Bacilli</taxon>
        <taxon>Bacillales</taxon>
        <taxon>Bacillaceae</taxon>
        <taxon>Ectobacillus</taxon>
    </lineage>
</organism>